<comment type="caution">
    <text evidence="10">The sequence shown here is derived from an EMBL/GenBank/DDBJ whole genome shotgun (WGS) entry which is preliminary data.</text>
</comment>
<dbReference type="NCBIfam" id="TIGR00516">
    <property type="entry name" value="acpS"/>
    <property type="match status" value="1"/>
</dbReference>
<keyword evidence="5 8" id="KW-0460">Magnesium</keyword>
<evidence type="ECO:0000256" key="2">
    <source>
        <dbReference type="ARBA" id="ARBA00022679"/>
    </source>
</evidence>
<keyword evidence="11" id="KW-1185">Reference proteome</keyword>
<keyword evidence="8" id="KW-0963">Cytoplasm</keyword>
<dbReference type="EC" id="2.7.8.7" evidence="8"/>
<evidence type="ECO:0000256" key="3">
    <source>
        <dbReference type="ARBA" id="ARBA00022723"/>
    </source>
</evidence>
<keyword evidence="2 8" id="KW-0808">Transferase</keyword>
<comment type="catalytic activity">
    <reaction evidence="8">
        <text>apo-[ACP] + CoA = holo-[ACP] + adenosine 3',5'-bisphosphate + H(+)</text>
        <dbReference type="Rhea" id="RHEA:12068"/>
        <dbReference type="Rhea" id="RHEA-COMP:9685"/>
        <dbReference type="Rhea" id="RHEA-COMP:9690"/>
        <dbReference type="ChEBI" id="CHEBI:15378"/>
        <dbReference type="ChEBI" id="CHEBI:29999"/>
        <dbReference type="ChEBI" id="CHEBI:57287"/>
        <dbReference type="ChEBI" id="CHEBI:58343"/>
        <dbReference type="ChEBI" id="CHEBI:64479"/>
        <dbReference type="EC" id="2.7.8.7"/>
    </reaction>
</comment>
<dbReference type="InterPro" id="IPR037143">
    <property type="entry name" value="4-PPantetheinyl_Trfase_dom_sf"/>
</dbReference>
<keyword evidence="1 8" id="KW-0444">Lipid biosynthesis</keyword>
<dbReference type="AlphaFoldDB" id="A0A4Q2JJ42"/>
<evidence type="ECO:0000313" key="10">
    <source>
        <dbReference type="EMBL" id="RXZ48075.1"/>
    </source>
</evidence>
<accession>A0A4Q2JJ42</accession>
<dbReference type="SUPFAM" id="SSF56214">
    <property type="entry name" value="4'-phosphopantetheinyl transferase"/>
    <property type="match status" value="1"/>
</dbReference>
<dbReference type="Gene3D" id="3.90.470.20">
    <property type="entry name" value="4'-phosphopantetheinyl transferase domain"/>
    <property type="match status" value="1"/>
</dbReference>
<protein>
    <recommendedName>
        <fullName evidence="8">Holo-[acyl-carrier-protein] synthase</fullName>
        <shortName evidence="8">Holo-ACP synthase</shortName>
        <ecNumber evidence="8">2.7.8.7</ecNumber>
    </recommendedName>
    <alternativeName>
        <fullName evidence="8">4'-phosphopantetheinyl transferase AcpS</fullName>
    </alternativeName>
</protein>
<keyword evidence="4 8" id="KW-0276">Fatty acid metabolism</keyword>
<dbReference type="GO" id="GO:0005737">
    <property type="term" value="C:cytoplasm"/>
    <property type="evidence" value="ECO:0007669"/>
    <property type="project" value="UniProtKB-SubCell"/>
</dbReference>
<feature type="domain" description="4'-phosphopantetheinyl transferase" evidence="9">
    <location>
        <begin position="4"/>
        <end position="90"/>
    </location>
</feature>
<dbReference type="GO" id="GO:0006633">
    <property type="term" value="P:fatty acid biosynthetic process"/>
    <property type="evidence" value="ECO:0007669"/>
    <property type="project" value="UniProtKB-UniRule"/>
</dbReference>
<dbReference type="InterPro" id="IPR004568">
    <property type="entry name" value="Ppantetheine-prot_Trfase_dom"/>
</dbReference>
<proteinExistence type="inferred from homology"/>
<feature type="binding site" evidence="8">
    <location>
        <position position="8"/>
    </location>
    <ligand>
        <name>Mg(2+)</name>
        <dbReference type="ChEBI" id="CHEBI:18420"/>
    </ligand>
</feature>
<feature type="binding site" evidence="8">
    <location>
        <position position="50"/>
    </location>
    <ligand>
        <name>Mg(2+)</name>
        <dbReference type="ChEBI" id="CHEBI:18420"/>
    </ligand>
</feature>
<evidence type="ECO:0000256" key="6">
    <source>
        <dbReference type="ARBA" id="ARBA00023098"/>
    </source>
</evidence>
<dbReference type="Pfam" id="PF01648">
    <property type="entry name" value="ACPS"/>
    <property type="match status" value="1"/>
</dbReference>
<dbReference type="GO" id="GO:0008897">
    <property type="term" value="F:holo-[acyl-carrier-protein] synthase activity"/>
    <property type="evidence" value="ECO:0007669"/>
    <property type="project" value="UniProtKB-UniRule"/>
</dbReference>
<dbReference type="RefSeq" id="WP_129234482.1">
    <property type="nucleotide sequence ID" value="NZ_SDPL01000132.1"/>
</dbReference>
<dbReference type="NCBIfam" id="NF000832">
    <property type="entry name" value="PRK00070.3-2"/>
    <property type="match status" value="1"/>
</dbReference>
<evidence type="ECO:0000256" key="7">
    <source>
        <dbReference type="ARBA" id="ARBA00023160"/>
    </source>
</evidence>
<evidence type="ECO:0000256" key="8">
    <source>
        <dbReference type="HAMAP-Rule" id="MF_00101"/>
    </source>
</evidence>
<evidence type="ECO:0000313" key="11">
    <source>
        <dbReference type="Proteomes" id="UP000292881"/>
    </source>
</evidence>
<keyword evidence="3 8" id="KW-0479">Metal-binding</keyword>
<gene>
    <name evidence="8" type="primary">acpS</name>
    <name evidence="10" type="ORF">ESO86_08355</name>
</gene>
<evidence type="ECO:0000256" key="1">
    <source>
        <dbReference type="ARBA" id="ARBA00022516"/>
    </source>
</evidence>
<reference evidence="10 11" key="1">
    <citation type="submission" date="2019-01" db="EMBL/GenBank/DDBJ databases">
        <authorList>
            <person name="Li J."/>
        </authorList>
    </citation>
    <scope>NUCLEOTIDE SEQUENCE [LARGE SCALE GENOMIC DNA]</scope>
    <source>
        <strain evidence="10 11">CGMCC 4.7180</strain>
    </source>
</reference>
<dbReference type="HAMAP" id="MF_00101">
    <property type="entry name" value="AcpS"/>
    <property type="match status" value="1"/>
</dbReference>
<dbReference type="GO" id="GO:0000287">
    <property type="term" value="F:magnesium ion binding"/>
    <property type="evidence" value="ECO:0007669"/>
    <property type="project" value="UniProtKB-UniRule"/>
</dbReference>
<name>A0A4Q2JJ42_9MICO</name>
<dbReference type="EMBL" id="SDPL01000132">
    <property type="protein sequence ID" value="RXZ48075.1"/>
    <property type="molecule type" value="Genomic_DNA"/>
</dbReference>
<dbReference type="InterPro" id="IPR008278">
    <property type="entry name" value="4-PPantetheinyl_Trfase_dom"/>
</dbReference>
<organism evidence="10 11">
    <name type="scientific">Agromyces binzhouensis</name>
    <dbReference type="NCBI Taxonomy" id="1817495"/>
    <lineage>
        <taxon>Bacteria</taxon>
        <taxon>Bacillati</taxon>
        <taxon>Actinomycetota</taxon>
        <taxon>Actinomycetes</taxon>
        <taxon>Micrococcales</taxon>
        <taxon>Microbacteriaceae</taxon>
        <taxon>Agromyces</taxon>
    </lineage>
</organism>
<sequence>MIAGIGIDVVDIARFARSLERTPALRDRLFAESERERPARSLAARFAAKEALIKALGGHAVIRWHDMRIVQDADGNPDFALSGALSAHVEALGIDRVHLSMSHDAGIASAFVVLERGVGRAATSREALAAPNPDQEVE</sequence>
<evidence type="ECO:0000256" key="4">
    <source>
        <dbReference type="ARBA" id="ARBA00022832"/>
    </source>
</evidence>
<keyword evidence="7 8" id="KW-0275">Fatty acid biosynthesis</keyword>
<dbReference type="OrthoDB" id="517356at2"/>
<evidence type="ECO:0000256" key="5">
    <source>
        <dbReference type="ARBA" id="ARBA00022842"/>
    </source>
</evidence>
<dbReference type="InterPro" id="IPR002582">
    <property type="entry name" value="ACPS"/>
</dbReference>
<dbReference type="NCBIfam" id="TIGR00556">
    <property type="entry name" value="pantethn_trn"/>
    <property type="match status" value="1"/>
</dbReference>
<comment type="cofactor">
    <cofactor evidence="8">
        <name>Mg(2+)</name>
        <dbReference type="ChEBI" id="CHEBI:18420"/>
    </cofactor>
</comment>
<comment type="similarity">
    <text evidence="8">Belongs to the P-Pant transferase superfamily. AcpS family.</text>
</comment>
<dbReference type="Proteomes" id="UP000292881">
    <property type="component" value="Unassembled WGS sequence"/>
</dbReference>
<comment type="subcellular location">
    <subcellularLocation>
        <location evidence="8">Cytoplasm</location>
    </subcellularLocation>
</comment>
<comment type="function">
    <text evidence="8">Transfers the 4'-phosphopantetheine moiety from coenzyme A to a Ser of acyl-carrier-protein.</text>
</comment>
<evidence type="ECO:0000259" key="9">
    <source>
        <dbReference type="Pfam" id="PF01648"/>
    </source>
</evidence>
<keyword evidence="6 8" id="KW-0443">Lipid metabolism</keyword>